<dbReference type="OrthoDB" id="2265491at2759"/>
<keyword evidence="2 4" id="KW-0863">Zinc-finger</keyword>
<accession>A0A0C9MJL0</accession>
<dbReference type="InterPro" id="IPR011016">
    <property type="entry name" value="Znf_RING-CH"/>
</dbReference>
<dbReference type="GO" id="GO:0008270">
    <property type="term" value="F:zinc ion binding"/>
    <property type="evidence" value="ECO:0007669"/>
    <property type="project" value="UniProtKB-KW"/>
</dbReference>
<dbReference type="InterPro" id="IPR037381">
    <property type="entry name" value="RFWD3"/>
</dbReference>
<dbReference type="PROSITE" id="PS50089">
    <property type="entry name" value="ZF_RING_2"/>
    <property type="match status" value="1"/>
</dbReference>
<dbReference type="CDD" id="cd16448">
    <property type="entry name" value="RING-H2"/>
    <property type="match status" value="1"/>
</dbReference>
<evidence type="ECO:0000259" key="5">
    <source>
        <dbReference type="PROSITE" id="PS50089"/>
    </source>
</evidence>
<dbReference type="GO" id="GO:0016567">
    <property type="term" value="P:protein ubiquitination"/>
    <property type="evidence" value="ECO:0007669"/>
    <property type="project" value="InterPro"/>
</dbReference>
<dbReference type="SMART" id="SM00744">
    <property type="entry name" value="RINGv"/>
    <property type="match status" value="1"/>
</dbReference>
<keyword evidence="3" id="KW-0862">Zinc</keyword>
<gene>
    <name evidence="6" type="ORF">MAM1_0016c01508</name>
</gene>
<evidence type="ECO:0000313" key="6">
    <source>
        <dbReference type="EMBL" id="GAN02068.1"/>
    </source>
</evidence>
<dbReference type="STRING" id="91626.A0A0C9MJL0"/>
<organism evidence="6">
    <name type="scientific">Mucor ambiguus</name>
    <dbReference type="NCBI Taxonomy" id="91626"/>
    <lineage>
        <taxon>Eukaryota</taxon>
        <taxon>Fungi</taxon>
        <taxon>Fungi incertae sedis</taxon>
        <taxon>Mucoromycota</taxon>
        <taxon>Mucoromycotina</taxon>
        <taxon>Mucoromycetes</taxon>
        <taxon>Mucorales</taxon>
        <taxon>Mucorineae</taxon>
        <taxon>Mucoraceae</taxon>
        <taxon>Mucor</taxon>
    </lineage>
</organism>
<dbReference type="PANTHER" id="PTHR16047:SF7">
    <property type="entry name" value="E3 UBIQUITIN-PROTEIN LIGASE RFWD3"/>
    <property type="match status" value="1"/>
</dbReference>
<keyword evidence="7" id="KW-1185">Reference proteome</keyword>
<proteinExistence type="predicted"/>
<name>A0A0C9MJL0_9FUNG</name>
<dbReference type="InterPro" id="IPR001841">
    <property type="entry name" value="Znf_RING"/>
</dbReference>
<evidence type="ECO:0000256" key="4">
    <source>
        <dbReference type="PROSITE-ProRule" id="PRU00175"/>
    </source>
</evidence>
<evidence type="ECO:0000313" key="7">
    <source>
        <dbReference type="Proteomes" id="UP000053815"/>
    </source>
</evidence>
<evidence type="ECO:0000256" key="1">
    <source>
        <dbReference type="ARBA" id="ARBA00022723"/>
    </source>
</evidence>
<dbReference type="GO" id="GO:0005634">
    <property type="term" value="C:nucleus"/>
    <property type="evidence" value="ECO:0007669"/>
    <property type="project" value="InterPro"/>
</dbReference>
<dbReference type="GO" id="GO:0004842">
    <property type="term" value="F:ubiquitin-protein transferase activity"/>
    <property type="evidence" value="ECO:0007669"/>
    <property type="project" value="InterPro"/>
</dbReference>
<dbReference type="SUPFAM" id="SSF57850">
    <property type="entry name" value="RING/U-box"/>
    <property type="match status" value="1"/>
</dbReference>
<dbReference type="PANTHER" id="PTHR16047">
    <property type="entry name" value="RFWD3 PROTEIN"/>
    <property type="match status" value="1"/>
</dbReference>
<dbReference type="Proteomes" id="UP000053815">
    <property type="component" value="Unassembled WGS sequence"/>
</dbReference>
<protein>
    <recommendedName>
        <fullName evidence="5">RING-type domain-containing protein</fullName>
    </recommendedName>
</protein>
<dbReference type="InterPro" id="IPR013083">
    <property type="entry name" value="Znf_RING/FYVE/PHD"/>
</dbReference>
<reference evidence="6" key="1">
    <citation type="submission" date="2014-09" db="EMBL/GenBank/DDBJ databases">
        <title>Draft genome sequence of an oleaginous Mucoromycotina fungus Mucor ambiguus NBRC6742.</title>
        <authorList>
            <person name="Takeda I."/>
            <person name="Yamane N."/>
            <person name="Morita T."/>
            <person name="Tamano K."/>
            <person name="Machida M."/>
            <person name="Baker S."/>
            <person name="Koike H."/>
        </authorList>
    </citation>
    <scope>NUCLEOTIDE SEQUENCE</scope>
    <source>
        <strain evidence="6">NBRC 6742</strain>
    </source>
</reference>
<dbReference type="SMART" id="SM00184">
    <property type="entry name" value="RING"/>
    <property type="match status" value="1"/>
</dbReference>
<dbReference type="AlphaFoldDB" id="A0A0C9MJL0"/>
<dbReference type="GO" id="GO:0036297">
    <property type="term" value="P:interstrand cross-link repair"/>
    <property type="evidence" value="ECO:0007669"/>
    <property type="project" value="InterPro"/>
</dbReference>
<dbReference type="Gene3D" id="3.30.40.10">
    <property type="entry name" value="Zinc/RING finger domain, C3HC4 (zinc finger)"/>
    <property type="match status" value="1"/>
</dbReference>
<sequence>MNGLDIICIICQAELALSDMPMQVLDCGHVFHKDCVEAWLNISLNKCPICKKICSKGGKQPIYLSSQPAFNNLRVEVSDAIKKTHEELEKSMEERFRLFEDSLLKEFRKIHKDFTQERRQAEKTKQDWLHSYTQLQTIVVVLAAYVVFKACIETPFGALLVFFVLVEGTLLSTERNFQRLKDVVNKLEL</sequence>
<dbReference type="EMBL" id="DF836305">
    <property type="protein sequence ID" value="GAN02068.1"/>
    <property type="molecule type" value="Genomic_DNA"/>
</dbReference>
<evidence type="ECO:0000256" key="3">
    <source>
        <dbReference type="ARBA" id="ARBA00022833"/>
    </source>
</evidence>
<keyword evidence="1" id="KW-0479">Metal-binding</keyword>
<evidence type="ECO:0000256" key="2">
    <source>
        <dbReference type="ARBA" id="ARBA00022771"/>
    </source>
</evidence>
<feature type="domain" description="RING-type" evidence="5">
    <location>
        <begin position="8"/>
        <end position="51"/>
    </location>
</feature>
<dbReference type="Pfam" id="PF13639">
    <property type="entry name" value="zf-RING_2"/>
    <property type="match status" value="1"/>
</dbReference>